<proteinExistence type="predicted"/>
<organism evidence="1 2">
    <name type="scientific">Dryococelus australis</name>
    <dbReference type="NCBI Taxonomy" id="614101"/>
    <lineage>
        <taxon>Eukaryota</taxon>
        <taxon>Metazoa</taxon>
        <taxon>Ecdysozoa</taxon>
        <taxon>Arthropoda</taxon>
        <taxon>Hexapoda</taxon>
        <taxon>Insecta</taxon>
        <taxon>Pterygota</taxon>
        <taxon>Neoptera</taxon>
        <taxon>Polyneoptera</taxon>
        <taxon>Phasmatodea</taxon>
        <taxon>Verophasmatodea</taxon>
        <taxon>Anareolatae</taxon>
        <taxon>Phasmatidae</taxon>
        <taxon>Eurycanthinae</taxon>
        <taxon>Dryococelus</taxon>
    </lineage>
</organism>
<reference evidence="1 2" key="1">
    <citation type="submission" date="2023-02" db="EMBL/GenBank/DDBJ databases">
        <title>LHISI_Scaffold_Assembly.</title>
        <authorList>
            <person name="Stuart O.P."/>
            <person name="Cleave R."/>
            <person name="Magrath M.J.L."/>
            <person name="Mikheyev A.S."/>
        </authorList>
    </citation>
    <scope>NUCLEOTIDE SEQUENCE [LARGE SCALE GENOMIC DNA]</scope>
    <source>
        <strain evidence="1">Daus_M_001</strain>
        <tissue evidence="1">Leg muscle</tissue>
    </source>
</reference>
<evidence type="ECO:0000313" key="1">
    <source>
        <dbReference type="EMBL" id="KAJ8893848.1"/>
    </source>
</evidence>
<evidence type="ECO:0000313" key="2">
    <source>
        <dbReference type="Proteomes" id="UP001159363"/>
    </source>
</evidence>
<accession>A0ABQ9IB46</accession>
<keyword evidence="2" id="KW-1185">Reference proteome</keyword>
<gene>
    <name evidence="1" type="ORF">PR048_006449</name>
</gene>
<dbReference type="EMBL" id="JARBHB010000002">
    <property type="protein sequence ID" value="KAJ8893848.1"/>
    <property type="molecule type" value="Genomic_DNA"/>
</dbReference>
<sequence>MFDNPKRKLSDHDTQFTAALWKKKPQRALYVRDWEVVVDILPYAAHKWMDMLLHINHFLNLHVHFSIGYCPSEVVTGEAPTDNLSCEVEFPAGQAIVEPDMISEM</sequence>
<comment type="caution">
    <text evidence="1">The sequence shown here is derived from an EMBL/GenBank/DDBJ whole genome shotgun (WGS) entry which is preliminary data.</text>
</comment>
<name>A0ABQ9IB46_9NEOP</name>
<protein>
    <submittedName>
        <fullName evidence="1">Uncharacterized protein</fullName>
    </submittedName>
</protein>
<dbReference type="Proteomes" id="UP001159363">
    <property type="component" value="Chromosome 2"/>
</dbReference>